<evidence type="ECO:0000313" key="3">
    <source>
        <dbReference type="EMBL" id="PFJ29191.1"/>
    </source>
</evidence>
<feature type="domain" description="Protein kinase" evidence="2">
    <location>
        <begin position="1"/>
        <end position="351"/>
    </location>
</feature>
<dbReference type="RefSeq" id="WP_000466278.1">
    <property type="nucleotide sequence ID" value="NZ_JBIUGB010000194.1"/>
</dbReference>
<protein>
    <recommendedName>
        <fullName evidence="2">Protein kinase domain-containing protein</fullName>
    </recommendedName>
</protein>
<dbReference type="Gene3D" id="3.30.200.20">
    <property type="entry name" value="Phosphorylase Kinase, domain 1"/>
    <property type="match status" value="1"/>
</dbReference>
<accession>A0A9X6ZQD6</accession>
<dbReference type="AlphaFoldDB" id="A0A9X6ZQD6"/>
<dbReference type="EMBL" id="NUVX01000079">
    <property type="protein sequence ID" value="PFJ29191.1"/>
    <property type="molecule type" value="Genomic_DNA"/>
</dbReference>
<reference evidence="3 4" key="1">
    <citation type="submission" date="2017-09" db="EMBL/GenBank/DDBJ databases">
        <title>Large-scale bioinformatics analysis of Bacillus genomes uncovers conserved roles of natural products in bacterial physiology.</title>
        <authorList>
            <consortium name="Agbiome Team Llc"/>
            <person name="Bleich R.M."/>
            <person name="Grubbs K.J."/>
            <person name="Santa Maria K.C."/>
            <person name="Allen S.E."/>
            <person name="Farag S."/>
            <person name="Shank E.A."/>
            <person name="Bowers A."/>
        </authorList>
    </citation>
    <scope>NUCLEOTIDE SEQUENCE [LARGE SCALE GENOMIC DNA]</scope>
    <source>
        <strain evidence="3 4">AFS085496</strain>
    </source>
</reference>
<dbReference type="Proteomes" id="UP000224003">
    <property type="component" value="Unassembled WGS sequence"/>
</dbReference>
<dbReference type="GO" id="GO:0005524">
    <property type="term" value="F:ATP binding"/>
    <property type="evidence" value="ECO:0007669"/>
    <property type="project" value="InterPro"/>
</dbReference>
<gene>
    <name evidence="3" type="ORF">COJ15_31975</name>
</gene>
<dbReference type="InterPro" id="IPR002575">
    <property type="entry name" value="Aminoglycoside_PTrfase"/>
</dbReference>
<organism evidence="3 4">
    <name type="scientific">Bacillus thuringiensis</name>
    <dbReference type="NCBI Taxonomy" id="1428"/>
    <lineage>
        <taxon>Bacteria</taxon>
        <taxon>Bacillati</taxon>
        <taxon>Bacillota</taxon>
        <taxon>Bacilli</taxon>
        <taxon>Bacillales</taxon>
        <taxon>Bacillaceae</taxon>
        <taxon>Bacillus</taxon>
        <taxon>Bacillus cereus group</taxon>
    </lineage>
</organism>
<dbReference type="PANTHER" id="PTHR21064">
    <property type="entry name" value="AMINOGLYCOSIDE PHOSPHOTRANSFERASE DOMAIN-CONTAINING PROTEIN-RELATED"/>
    <property type="match status" value="1"/>
</dbReference>
<dbReference type="InterPro" id="IPR050249">
    <property type="entry name" value="Pseudomonas-type_ThrB"/>
</dbReference>
<dbReference type="PROSITE" id="PS00108">
    <property type="entry name" value="PROTEIN_KINASE_ST"/>
    <property type="match status" value="1"/>
</dbReference>
<dbReference type="GO" id="GO:0004672">
    <property type="term" value="F:protein kinase activity"/>
    <property type="evidence" value="ECO:0007669"/>
    <property type="project" value="InterPro"/>
</dbReference>
<comment type="similarity">
    <text evidence="1">Belongs to the pseudomonas-type ThrB family.</text>
</comment>
<evidence type="ECO:0000259" key="2">
    <source>
        <dbReference type="PROSITE" id="PS50011"/>
    </source>
</evidence>
<dbReference type="Pfam" id="PF01636">
    <property type="entry name" value="APH"/>
    <property type="match status" value="1"/>
</dbReference>
<dbReference type="GO" id="GO:0019202">
    <property type="term" value="F:amino acid kinase activity"/>
    <property type="evidence" value="ECO:0007669"/>
    <property type="project" value="TreeGrafter"/>
</dbReference>
<dbReference type="InterPro" id="IPR000719">
    <property type="entry name" value="Prot_kinase_dom"/>
</dbReference>
<dbReference type="PROSITE" id="PS50011">
    <property type="entry name" value="PROTEIN_KINASE_DOM"/>
    <property type="match status" value="1"/>
</dbReference>
<dbReference type="PANTHER" id="PTHR21064:SF6">
    <property type="entry name" value="AMINOGLYCOSIDE PHOSPHOTRANSFERASE DOMAIN-CONTAINING PROTEIN"/>
    <property type="match status" value="1"/>
</dbReference>
<dbReference type="InterPro" id="IPR011009">
    <property type="entry name" value="Kinase-like_dom_sf"/>
</dbReference>
<sequence>MFFSKELNLIDSLTTSDVEEYIRYFFPESRVISFKIIPEGYENILIKVKCENAFYILRISSMKKNHNMSSYSEKLIKRELDFIKYLQKNGVPVPTFYKSVADGKTYVKTESKSHVRFITLMNYIKGVHPEYTKDNLQEIASKQVIFHNISIQFQTDYIENDEEYSAMSHRMISPSKLRTEQFPTRLYETMKEIYLDVRFELERYYKNTNKQMIHSDIKRDNIFFNQGKLVAFIDFGDIRYSVIAEDLGCFIWDLCDRVYDENGDFAHLVKKYLDDYQKYNQNFKKEDQRMAINYAIDRYSIINLHYLVENQGDNERLKYQVNKASKQLEIVKQLLDLRDTQFPYEKKASSC</sequence>
<evidence type="ECO:0000256" key="1">
    <source>
        <dbReference type="ARBA" id="ARBA00038240"/>
    </source>
</evidence>
<name>A0A9X6ZQD6_BACTU</name>
<dbReference type="InterPro" id="IPR008271">
    <property type="entry name" value="Ser/Thr_kinase_AS"/>
</dbReference>
<evidence type="ECO:0000313" key="4">
    <source>
        <dbReference type="Proteomes" id="UP000224003"/>
    </source>
</evidence>
<dbReference type="SUPFAM" id="SSF56112">
    <property type="entry name" value="Protein kinase-like (PK-like)"/>
    <property type="match status" value="1"/>
</dbReference>
<dbReference type="Gene3D" id="3.90.1200.10">
    <property type="match status" value="1"/>
</dbReference>
<proteinExistence type="inferred from homology"/>
<comment type="caution">
    <text evidence="3">The sequence shown here is derived from an EMBL/GenBank/DDBJ whole genome shotgun (WGS) entry which is preliminary data.</text>
</comment>